<dbReference type="Gene3D" id="3.60.40.10">
    <property type="entry name" value="PPM-type phosphatase domain"/>
    <property type="match status" value="1"/>
</dbReference>
<evidence type="ECO:0000313" key="4">
    <source>
        <dbReference type="EMBL" id="QNI31284.1"/>
    </source>
</evidence>
<reference evidence="4 5" key="1">
    <citation type="submission" date="2020-08" db="EMBL/GenBank/DDBJ databases">
        <title>Edaphobacter telluris sp. nov. and Acidobacterium dinghuensis sp. nov., two acidobacteria isolated from forest soil.</title>
        <authorList>
            <person name="Fu J."/>
            <person name="Qiu L."/>
        </authorList>
    </citation>
    <scope>NUCLEOTIDE SEQUENCE [LARGE SCALE GENOMIC DNA]</scope>
    <source>
        <strain evidence="4">4Y35</strain>
    </source>
</reference>
<dbReference type="InterPro" id="IPR036457">
    <property type="entry name" value="PPM-type-like_dom_sf"/>
</dbReference>
<proteinExistence type="predicted"/>
<evidence type="ECO:0000313" key="5">
    <source>
        <dbReference type="Proteomes" id="UP000515312"/>
    </source>
</evidence>
<name>A0A7G8BFG4_9BACT</name>
<dbReference type="PANTHER" id="PTHR43156">
    <property type="entry name" value="STAGE II SPORULATION PROTEIN E-RELATED"/>
    <property type="match status" value="1"/>
</dbReference>
<dbReference type="Proteomes" id="UP000515312">
    <property type="component" value="Chromosome"/>
</dbReference>
<evidence type="ECO:0000256" key="1">
    <source>
        <dbReference type="ARBA" id="ARBA00022801"/>
    </source>
</evidence>
<feature type="domain" description="PPM-type phosphatase" evidence="3">
    <location>
        <begin position="26"/>
        <end position="260"/>
    </location>
</feature>
<organism evidence="4 5">
    <name type="scientific">Alloacidobacterium dinghuense</name>
    <dbReference type="NCBI Taxonomy" id="2763107"/>
    <lineage>
        <taxon>Bacteria</taxon>
        <taxon>Pseudomonadati</taxon>
        <taxon>Acidobacteriota</taxon>
        <taxon>Terriglobia</taxon>
        <taxon>Terriglobales</taxon>
        <taxon>Acidobacteriaceae</taxon>
        <taxon>Alloacidobacterium</taxon>
    </lineage>
</organism>
<dbReference type="KEGG" id="adin:H7849_19650"/>
<dbReference type="InterPro" id="IPR001932">
    <property type="entry name" value="PPM-type_phosphatase-like_dom"/>
</dbReference>
<dbReference type="Pfam" id="PF07228">
    <property type="entry name" value="SpoIIE"/>
    <property type="match status" value="1"/>
</dbReference>
<sequence>MGFPTAVDASPNRTVPTPRPVNLPELAGLDIKSRYLEDRCSGDFFDAVLTGARVLFLLTDIAGSREETHPIAAQVQEVFRAKARELFEPPDANESEGIALLAHAVNRALMDAAHGVRFAPTFVGCFNLPVGVLTYHNAGAMTAIFRDAGGTRILGSGGIPMGLFTHSTYEPAFLAFDAGAQLLIVTKGVTEIRHGATTFGIDRVQRALENSGTESALQICEDVLREAHDSENHPWSRIYGFLHPGKRQCRDDMTAVALVRKPIR</sequence>
<keyword evidence="1" id="KW-0378">Hydrolase</keyword>
<dbReference type="PANTHER" id="PTHR43156:SF2">
    <property type="entry name" value="STAGE II SPORULATION PROTEIN E"/>
    <property type="match status" value="1"/>
</dbReference>
<dbReference type="RefSeq" id="WP_186741798.1">
    <property type="nucleotide sequence ID" value="NZ_CP060394.1"/>
</dbReference>
<evidence type="ECO:0000256" key="2">
    <source>
        <dbReference type="SAM" id="MobiDB-lite"/>
    </source>
</evidence>
<dbReference type="InterPro" id="IPR052016">
    <property type="entry name" value="Bact_Sigma-Reg"/>
</dbReference>
<keyword evidence="5" id="KW-1185">Reference proteome</keyword>
<evidence type="ECO:0000259" key="3">
    <source>
        <dbReference type="SMART" id="SM00331"/>
    </source>
</evidence>
<dbReference type="AlphaFoldDB" id="A0A7G8BFG4"/>
<accession>A0A7G8BFG4</accession>
<feature type="region of interest" description="Disordered" evidence="2">
    <location>
        <begin position="1"/>
        <end position="20"/>
    </location>
</feature>
<dbReference type="GO" id="GO:0016791">
    <property type="term" value="F:phosphatase activity"/>
    <property type="evidence" value="ECO:0007669"/>
    <property type="project" value="TreeGrafter"/>
</dbReference>
<dbReference type="EMBL" id="CP060394">
    <property type="protein sequence ID" value="QNI31284.1"/>
    <property type="molecule type" value="Genomic_DNA"/>
</dbReference>
<dbReference type="SMART" id="SM00331">
    <property type="entry name" value="PP2C_SIG"/>
    <property type="match status" value="1"/>
</dbReference>
<protein>
    <submittedName>
        <fullName evidence="4">Serine/threonine-protein phosphatase</fullName>
    </submittedName>
</protein>
<gene>
    <name evidence="4" type="ORF">H7849_19650</name>
</gene>